<feature type="domain" description="Ig-like" evidence="4">
    <location>
        <begin position="26"/>
        <end position="90"/>
    </location>
</feature>
<evidence type="ECO:0000256" key="1">
    <source>
        <dbReference type="ARBA" id="ARBA00022729"/>
    </source>
</evidence>
<evidence type="ECO:0000313" key="5">
    <source>
        <dbReference type="Ensembl" id="ENSOABP00000070244.1"/>
    </source>
</evidence>
<dbReference type="GO" id="GO:0004888">
    <property type="term" value="F:transmembrane signaling receptor activity"/>
    <property type="evidence" value="ECO:0007669"/>
    <property type="project" value="TreeGrafter"/>
</dbReference>
<dbReference type="PROSITE" id="PS50835">
    <property type="entry name" value="IG_LIKE"/>
    <property type="match status" value="4"/>
</dbReference>
<feature type="domain" description="Ig-like" evidence="4">
    <location>
        <begin position="197"/>
        <end position="289"/>
    </location>
</feature>
<gene>
    <name evidence="5" type="primary">SPACA1</name>
</gene>
<evidence type="ECO:0000256" key="3">
    <source>
        <dbReference type="SAM" id="SignalP"/>
    </source>
</evidence>
<dbReference type="Proteomes" id="UP000472276">
    <property type="component" value="Unassembled WGS sequence"/>
</dbReference>
<dbReference type="InterPro" id="IPR003599">
    <property type="entry name" value="Ig_sub"/>
</dbReference>
<dbReference type="PANTHER" id="PTHR11481">
    <property type="entry name" value="IMMUNOGLOBULIN FC RECEPTOR"/>
    <property type="match status" value="1"/>
</dbReference>
<dbReference type="Ensembl" id="ENSOABT00000067800.1">
    <property type="protein sequence ID" value="ENSOABP00000070244.1"/>
    <property type="gene ID" value="ENSOABG00000037175.1"/>
</dbReference>
<feature type="signal peptide" evidence="3">
    <location>
        <begin position="1"/>
        <end position="20"/>
    </location>
</feature>
<keyword evidence="6" id="KW-1185">Reference proteome</keyword>
<dbReference type="GO" id="GO:0006955">
    <property type="term" value="P:immune response"/>
    <property type="evidence" value="ECO:0007669"/>
    <property type="project" value="TreeGrafter"/>
</dbReference>
<name>A0AAZ1XRH9_OREAU</name>
<dbReference type="AlphaFoldDB" id="A0AAZ1XRH9"/>
<reference evidence="5" key="3">
    <citation type="submission" date="2025-09" db="UniProtKB">
        <authorList>
            <consortium name="Ensembl"/>
        </authorList>
    </citation>
    <scope>IDENTIFICATION</scope>
</reference>
<accession>A0AAZ1XRH9</accession>
<dbReference type="InterPro" id="IPR050488">
    <property type="entry name" value="Ig_Fc_receptor"/>
</dbReference>
<evidence type="ECO:0000313" key="6">
    <source>
        <dbReference type="Proteomes" id="UP000472276"/>
    </source>
</evidence>
<dbReference type="GO" id="GO:0007166">
    <property type="term" value="P:cell surface receptor signaling pathway"/>
    <property type="evidence" value="ECO:0007669"/>
    <property type="project" value="TreeGrafter"/>
</dbReference>
<dbReference type="InterPro" id="IPR007110">
    <property type="entry name" value="Ig-like_dom"/>
</dbReference>
<dbReference type="Pfam" id="PF13927">
    <property type="entry name" value="Ig_3"/>
    <property type="match status" value="1"/>
</dbReference>
<evidence type="ECO:0000259" key="4">
    <source>
        <dbReference type="PROSITE" id="PS50835"/>
    </source>
</evidence>
<keyword evidence="2" id="KW-1015">Disulfide bond</keyword>
<reference evidence="6" key="1">
    <citation type="submission" date="2020-03" db="EMBL/GenBank/DDBJ databases">
        <title>Evolution of repeat sequences and sex chromosomes of tilapia species revealed by chromosome-level genomes.</title>
        <authorList>
            <person name="Xu L."/>
            <person name="Tao W."/>
            <person name="Wang D."/>
            <person name="Zhou Q."/>
        </authorList>
    </citation>
    <scope>NUCLEOTIDE SEQUENCE [LARGE SCALE GENOMIC DNA]</scope>
    <source>
        <strain evidence="6">Israel</strain>
    </source>
</reference>
<dbReference type="PANTHER" id="PTHR11481:SF64">
    <property type="entry name" value="FC RECEPTOR-LIKE PROTEIN 4"/>
    <property type="match status" value="1"/>
</dbReference>
<feature type="domain" description="Ig-like" evidence="4">
    <location>
        <begin position="312"/>
        <end position="382"/>
    </location>
</feature>
<organism evidence="5 6">
    <name type="scientific">Oreochromis aureus</name>
    <name type="common">Israeli tilapia</name>
    <name type="synonym">Chromis aureus</name>
    <dbReference type="NCBI Taxonomy" id="47969"/>
    <lineage>
        <taxon>Eukaryota</taxon>
        <taxon>Metazoa</taxon>
        <taxon>Chordata</taxon>
        <taxon>Craniata</taxon>
        <taxon>Vertebrata</taxon>
        <taxon>Euteleostomi</taxon>
        <taxon>Actinopterygii</taxon>
        <taxon>Neopterygii</taxon>
        <taxon>Teleostei</taxon>
        <taxon>Neoteleostei</taxon>
        <taxon>Acanthomorphata</taxon>
        <taxon>Ovalentaria</taxon>
        <taxon>Cichlomorphae</taxon>
        <taxon>Cichliformes</taxon>
        <taxon>Cichlidae</taxon>
        <taxon>African cichlids</taxon>
        <taxon>Pseudocrenilabrinae</taxon>
        <taxon>Oreochromini</taxon>
        <taxon>Oreochromis</taxon>
    </lineage>
</organism>
<reference evidence="5" key="2">
    <citation type="submission" date="2025-08" db="UniProtKB">
        <authorList>
            <consortium name="Ensembl"/>
        </authorList>
    </citation>
    <scope>IDENTIFICATION</scope>
</reference>
<feature type="domain" description="Ig-like" evidence="4">
    <location>
        <begin position="118"/>
        <end position="182"/>
    </location>
</feature>
<proteinExistence type="predicted"/>
<evidence type="ECO:0000256" key="2">
    <source>
        <dbReference type="ARBA" id="ARBA00023157"/>
    </source>
</evidence>
<dbReference type="Gene3D" id="2.60.40.10">
    <property type="entry name" value="Immunoglobulins"/>
    <property type="match status" value="4"/>
</dbReference>
<sequence length="382" mass="42284">MRRSLLCVLELFWLSTLCYGDAEDHDKATLTADSTTIPAGGSVTLTCVVKESADLKYEWFRQTSSEEKSIKTDESGRVISVSEGGNYTCRGWRRDINSSQTESDQVIIQQTVQLTVHDKATLTADSTTIPAGGSVTLTCVVKESADLEYEWFRQTSSEEKSIKTDESGRAISVSEGGTYICRGWRRDTNSSQTESDPVVIQQTVQLTVHDKATLTADSTTIPAGGSVTLTCDVKESADLKYEWFRQTSSEEKSIKTDESGRVISVSEGGNYTCRAEGKNIIITESDSVTVQETVHNRITVKLQHSWPQIFTGETITLRCEIQRGEGKVWKYEWTAPNTNSPPTSSEYRISRVSVSHSGDYSCRGSSDYLLTGWSDAFRLNVS</sequence>
<protein>
    <recommendedName>
        <fullName evidence="4">Ig-like domain-containing protein</fullName>
    </recommendedName>
</protein>
<dbReference type="Pfam" id="PF13895">
    <property type="entry name" value="Ig_2"/>
    <property type="match status" value="3"/>
</dbReference>
<keyword evidence="1 3" id="KW-0732">Signal</keyword>
<dbReference type="InterPro" id="IPR036179">
    <property type="entry name" value="Ig-like_dom_sf"/>
</dbReference>
<dbReference type="GO" id="GO:0009897">
    <property type="term" value="C:external side of plasma membrane"/>
    <property type="evidence" value="ECO:0007669"/>
    <property type="project" value="TreeGrafter"/>
</dbReference>
<dbReference type="InterPro" id="IPR013783">
    <property type="entry name" value="Ig-like_fold"/>
</dbReference>
<dbReference type="SUPFAM" id="SSF48726">
    <property type="entry name" value="Immunoglobulin"/>
    <property type="match status" value="4"/>
</dbReference>
<feature type="chain" id="PRO_5044348676" description="Ig-like domain-containing protein" evidence="3">
    <location>
        <begin position="21"/>
        <end position="382"/>
    </location>
</feature>
<dbReference type="SMART" id="SM00409">
    <property type="entry name" value="IG"/>
    <property type="match status" value="4"/>
</dbReference>